<reference evidence="3 4" key="1">
    <citation type="submission" date="2017-12" db="EMBL/GenBank/DDBJ databases">
        <title>Phylogenetic diversity of female urinary microbiome.</title>
        <authorList>
            <person name="Thomas-White K."/>
            <person name="Wolfe A.J."/>
        </authorList>
    </citation>
    <scope>NUCLEOTIDE SEQUENCE [LARGE SCALE GENOMIC DNA]</scope>
    <source>
        <strain evidence="3 4">UMB0402</strain>
    </source>
</reference>
<dbReference type="PANTHER" id="PTHR32125:SF4">
    <property type="entry name" value="2-C-METHYL-D-ERYTHRITOL 4-PHOSPHATE CYTIDYLYLTRANSFERASE, CHLOROPLASTIC"/>
    <property type="match status" value="1"/>
</dbReference>
<dbReference type="Gene3D" id="3.90.550.10">
    <property type="entry name" value="Spore Coat Polysaccharide Biosynthesis Protein SpsA, Chain A"/>
    <property type="match status" value="1"/>
</dbReference>
<sequence>MRPIWAVVTAAGSGTRLGCGGPKALVQVAGRAMLSRALDIFLADPQVQRICVTAPANWVSRFQELAGPQVQVVAGGIDRQSSVRAGIACVSQDELWPTGGTGESGFAGGAGDASGNSVSGVQQEVSGDPILLIHDAARPFTPAAVLRRVVSQLEAGAQAVIPAVAVTDTIRQVSPGSESGTDSTVEPGAEQAGALVDRAQLRAMQTPQGFDAGFIRRAYRQVGDVSTFTDDGAIAQAVGAKLVLVRGDSLSFKITVPLDLRLAEAVAASRVAPGTCVTKDLDK</sequence>
<dbReference type="PANTHER" id="PTHR32125">
    <property type="entry name" value="2-C-METHYL-D-ERYTHRITOL 4-PHOSPHATE CYTIDYLYLTRANSFERASE, CHLOROPLASTIC"/>
    <property type="match status" value="1"/>
</dbReference>
<dbReference type="Pfam" id="PF01128">
    <property type="entry name" value="IspD"/>
    <property type="match status" value="2"/>
</dbReference>
<organism evidence="3 4">
    <name type="scientific">Winkia neuii</name>
    <dbReference type="NCBI Taxonomy" id="33007"/>
    <lineage>
        <taxon>Bacteria</taxon>
        <taxon>Bacillati</taxon>
        <taxon>Actinomycetota</taxon>
        <taxon>Actinomycetes</taxon>
        <taxon>Actinomycetales</taxon>
        <taxon>Actinomycetaceae</taxon>
        <taxon>Winkia</taxon>
    </lineage>
</organism>
<proteinExistence type="predicted"/>
<dbReference type="AlphaFoldDB" id="A0A2I1IN10"/>
<dbReference type="GeneID" id="35866727"/>
<evidence type="ECO:0000313" key="3">
    <source>
        <dbReference type="EMBL" id="PKY72517.1"/>
    </source>
</evidence>
<dbReference type="SUPFAM" id="SSF53448">
    <property type="entry name" value="Nucleotide-diphospho-sugar transferases"/>
    <property type="match status" value="1"/>
</dbReference>
<evidence type="ECO:0000313" key="4">
    <source>
        <dbReference type="Proteomes" id="UP000235122"/>
    </source>
</evidence>
<dbReference type="RefSeq" id="WP_024331976.1">
    <property type="nucleotide sequence ID" value="NZ_JASOXK010000007.1"/>
</dbReference>
<keyword evidence="4" id="KW-1185">Reference proteome</keyword>
<dbReference type="InterPro" id="IPR034683">
    <property type="entry name" value="IspD/TarI"/>
</dbReference>
<name>A0A2I1IN10_9ACTO</name>
<dbReference type="CDD" id="cd02516">
    <property type="entry name" value="CDP-ME_synthetase"/>
    <property type="match status" value="1"/>
</dbReference>
<protein>
    <submittedName>
        <fullName evidence="3">2-C-methyl-D-erythritol 4-phosphate cytidylyltransferase</fullName>
    </submittedName>
</protein>
<comment type="caution">
    <text evidence="3">The sequence shown here is derived from an EMBL/GenBank/DDBJ whole genome shotgun (WGS) entry which is preliminary data.</text>
</comment>
<evidence type="ECO:0000256" key="2">
    <source>
        <dbReference type="ARBA" id="ARBA00022695"/>
    </source>
</evidence>
<dbReference type="STRING" id="33007.HMPREF3198_00300"/>
<evidence type="ECO:0000256" key="1">
    <source>
        <dbReference type="ARBA" id="ARBA00022679"/>
    </source>
</evidence>
<gene>
    <name evidence="3" type="ORF">CYJ19_06665</name>
</gene>
<dbReference type="GO" id="GO:0050518">
    <property type="term" value="F:2-C-methyl-D-erythritol 4-phosphate cytidylyltransferase activity"/>
    <property type="evidence" value="ECO:0007669"/>
    <property type="project" value="TreeGrafter"/>
</dbReference>
<dbReference type="EMBL" id="PKKO01000003">
    <property type="protein sequence ID" value="PKY72517.1"/>
    <property type="molecule type" value="Genomic_DNA"/>
</dbReference>
<keyword evidence="1 3" id="KW-0808">Transferase</keyword>
<dbReference type="InterPro" id="IPR050088">
    <property type="entry name" value="IspD/TarI_cytidylyltransf_bact"/>
</dbReference>
<accession>A0A2I1IN10</accession>
<dbReference type="Proteomes" id="UP000235122">
    <property type="component" value="Unassembled WGS sequence"/>
</dbReference>
<dbReference type="InterPro" id="IPR029044">
    <property type="entry name" value="Nucleotide-diphossugar_trans"/>
</dbReference>
<keyword evidence="2 3" id="KW-0548">Nucleotidyltransferase</keyword>